<keyword evidence="1" id="KW-0472">Membrane</keyword>
<keyword evidence="1" id="KW-1133">Transmembrane helix</keyword>
<proteinExistence type="predicted"/>
<organism evidence="2">
    <name type="scientific">Solanum lycopersicum</name>
    <name type="common">Tomato</name>
    <name type="synonym">Lycopersicon esculentum</name>
    <dbReference type="NCBI Taxonomy" id="4081"/>
    <lineage>
        <taxon>Eukaryota</taxon>
        <taxon>Viridiplantae</taxon>
        <taxon>Streptophyta</taxon>
        <taxon>Embryophyta</taxon>
        <taxon>Tracheophyta</taxon>
        <taxon>Spermatophyta</taxon>
        <taxon>Magnoliopsida</taxon>
        <taxon>eudicotyledons</taxon>
        <taxon>Gunneridae</taxon>
        <taxon>Pentapetalae</taxon>
        <taxon>asterids</taxon>
        <taxon>lamiids</taxon>
        <taxon>Solanales</taxon>
        <taxon>Solanaceae</taxon>
        <taxon>Solanoideae</taxon>
        <taxon>Solaneae</taxon>
        <taxon>Solanum</taxon>
        <taxon>Solanum subgen. Lycopersicon</taxon>
    </lineage>
</organism>
<feature type="transmembrane region" description="Helical" evidence="1">
    <location>
        <begin position="25"/>
        <end position="45"/>
    </location>
</feature>
<evidence type="ECO:0000313" key="2">
    <source>
        <dbReference type="EnsemblPlants" id="Solyc10g055350.1.1.1"/>
    </source>
</evidence>
<feature type="transmembrane region" description="Helical" evidence="1">
    <location>
        <begin position="66"/>
        <end position="88"/>
    </location>
</feature>
<evidence type="ECO:0000313" key="3">
    <source>
        <dbReference type="Proteomes" id="UP000004994"/>
    </source>
</evidence>
<reference evidence="2" key="2">
    <citation type="submission" date="2019-01" db="UniProtKB">
        <authorList>
            <consortium name="EnsemblPlants"/>
        </authorList>
    </citation>
    <scope>IDENTIFICATION</scope>
    <source>
        <strain evidence="2">cv. Heinz 1706</strain>
    </source>
</reference>
<dbReference type="PaxDb" id="4081-Solyc10g055350.1.1"/>
<dbReference type="Gramene" id="Solyc10g055350.1.1">
    <property type="protein sequence ID" value="Solyc10g055350.1.1.1"/>
    <property type="gene ID" value="Solyc10g055350.1"/>
</dbReference>
<sequence>MGETLTERGSTTATGNQSQRLRGKVLHIGRAAFFISLALSPTSAFRLGSALGVRLDRLSFFRLSKAVNVSAILPSLNLSILCFFPSLFQFST</sequence>
<evidence type="ECO:0000256" key="1">
    <source>
        <dbReference type="SAM" id="Phobius"/>
    </source>
</evidence>
<keyword evidence="1" id="KW-0812">Transmembrane</keyword>
<name>A0A3Q7IIG2_SOLLC</name>
<dbReference type="EnsemblPlants" id="Solyc10g055350.1.1">
    <property type="protein sequence ID" value="Solyc10g055350.1.1.1"/>
    <property type="gene ID" value="Solyc10g055350.1"/>
</dbReference>
<protein>
    <submittedName>
        <fullName evidence="2">Uncharacterized protein</fullName>
    </submittedName>
</protein>
<dbReference type="InParanoid" id="A0A3Q7IIG2"/>
<reference evidence="2" key="1">
    <citation type="journal article" date="2012" name="Nature">
        <title>The tomato genome sequence provides insights into fleshy fruit evolution.</title>
        <authorList>
            <consortium name="Tomato Genome Consortium"/>
        </authorList>
    </citation>
    <scope>NUCLEOTIDE SEQUENCE [LARGE SCALE GENOMIC DNA]</scope>
    <source>
        <strain evidence="2">cv. Heinz 1706</strain>
    </source>
</reference>
<accession>A0A3Q7IIG2</accession>
<dbReference type="AlphaFoldDB" id="A0A3Q7IIG2"/>
<dbReference type="Proteomes" id="UP000004994">
    <property type="component" value="Chromosome 10"/>
</dbReference>
<keyword evidence="3" id="KW-1185">Reference proteome</keyword>